<evidence type="ECO:0000313" key="19">
    <source>
        <dbReference type="Proteomes" id="UP000753908"/>
    </source>
</evidence>
<dbReference type="Gene3D" id="3.30.565.10">
    <property type="entry name" value="Histidine kinase-like ATPase, C-terminal domain"/>
    <property type="match status" value="1"/>
</dbReference>
<dbReference type="InterPro" id="IPR004358">
    <property type="entry name" value="Sig_transdc_His_kin-like_C"/>
</dbReference>
<evidence type="ECO:0000256" key="8">
    <source>
        <dbReference type="ARBA" id="ARBA00022777"/>
    </source>
</evidence>
<dbReference type="InterPro" id="IPR000700">
    <property type="entry name" value="PAS-assoc_C"/>
</dbReference>
<feature type="coiled-coil region" evidence="12">
    <location>
        <begin position="387"/>
        <end position="414"/>
    </location>
</feature>
<dbReference type="Gene3D" id="1.10.287.130">
    <property type="match status" value="1"/>
</dbReference>
<keyword evidence="5" id="KW-0597">Phosphoprotein</keyword>
<dbReference type="InterPro" id="IPR001610">
    <property type="entry name" value="PAC"/>
</dbReference>
<dbReference type="Pfam" id="PF02518">
    <property type="entry name" value="HATPase_c"/>
    <property type="match status" value="1"/>
</dbReference>
<keyword evidence="6" id="KW-0808">Transferase</keyword>
<feature type="coiled-coil region" evidence="12">
    <location>
        <begin position="526"/>
        <end position="561"/>
    </location>
</feature>
<dbReference type="SUPFAM" id="SSF55785">
    <property type="entry name" value="PYP-like sensor domain (PAS domain)"/>
    <property type="match status" value="3"/>
</dbReference>
<feature type="domain" description="PAS" evidence="15">
    <location>
        <begin position="404"/>
        <end position="440"/>
    </location>
</feature>
<feature type="domain" description="Histidine kinase" evidence="14">
    <location>
        <begin position="947"/>
        <end position="1153"/>
    </location>
</feature>
<dbReference type="CDD" id="cd06225">
    <property type="entry name" value="HAMP"/>
    <property type="match status" value="1"/>
</dbReference>
<protein>
    <recommendedName>
        <fullName evidence="3">histidine kinase</fullName>
        <ecNumber evidence="3">2.7.13.3</ecNumber>
    </recommendedName>
</protein>
<dbReference type="SMART" id="SM00091">
    <property type="entry name" value="PAS"/>
    <property type="match status" value="3"/>
</dbReference>
<dbReference type="InterPro" id="IPR003661">
    <property type="entry name" value="HisK_dim/P_dom"/>
</dbReference>
<evidence type="ECO:0000256" key="10">
    <source>
        <dbReference type="ARBA" id="ARBA00023012"/>
    </source>
</evidence>
<evidence type="ECO:0000259" key="16">
    <source>
        <dbReference type="PROSITE" id="PS50113"/>
    </source>
</evidence>
<dbReference type="Gene3D" id="6.10.340.10">
    <property type="match status" value="1"/>
</dbReference>
<evidence type="ECO:0000256" key="12">
    <source>
        <dbReference type="SAM" id="Coils"/>
    </source>
</evidence>
<dbReference type="GO" id="GO:0005886">
    <property type="term" value="C:plasma membrane"/>
    <property type="evidence" value="ECO:0007669"/>
    <property type="project" value="UniProtKB-SubCell"/>
</dbReference>
<comment type="caution">
    <text evidence="18">The sequence shown here is derived from an EMBL/GenBank/DDBJ whole genome shotgun (WGS) entry which is preliminary data.</text>
</comment>
<gene>
    <name evidence="18" type="ORF">KME25_00095</name>
</gene>
<dbReference type="PROSITE" id="PS50112">
    <property type="entry name" value="PAS"/>
    <property type="match status" value="2"/>
</dbReference>
<evidence type="ECO:0000256" key="9">
    <source>
        <dbReference type="ARBA" id="ARBA00022989"/>
    </source>
</evidence>
<dbReference type="PANTHER" id="PTHR43065:SF48">
    <property type="entry name" value="HISTIDINE KINASE"/>
    <property type="match status" value="1"/>
</dbReference>
<dbReference type="GO" id="GO:0000155">
    <property type="term" value="F:phosphorelay sensor kinase activity"/>
    <property type="evidence" value="ECO:0007669"/>
    <property type="project" value="InterPro"/>
</dbReference>
<dbReference type="EMBL" id="JAHHIF010000001">
    <property type="protein sequence ID" value="MBW4542843.1"/>
    <property type="molecule type" value="Genomic_DNA"/>
</dbReference>
<dbReference type="InterPro" id="IPR036097">
    <property type="entry name" value="HisK_dim/P_sf"/>
</dbReference>
<dbReference type="EC" id="2.7.13.3" evidence="3"/>
<dbReference type="InterPro" id="IPR033479">
    <property type="entry name" value="dCache_1"/>
</dbReference>
<keyword evidence="8" id="KW-0418">Kinase</keyword>
<evidence type="ECO:0000259" key="15">
    <source>
        <dbReference type="PROSITE" id="PS50112"/>
    </source>
</evidence>
<accession>A0A951PHV7</accession>
<dbReference type="AlphaFoldDB" id="A0A951PHV7"/>
<sequence>METGIELIDKSETAMSRHQIFSIANQLRYGLVSIVVSTVLITGSTLTYLSFREQAEQTRLLQQERSQGAANKISAYLDNLQRQLNYLSELRGLTDFTPETQRSLLEGLVNSNSAYEIVGILNNEGQVVQAMSPYEPISPSRLYFAQAYVDSPLFLTTFSSGRNYVSPVEIDTKIGLPVATLAVPIRNNNNQINGVLFAKINLNFLTQIATRTQVGKTGYSYVLDKRLALIAGGLGTVERQNSKQQTNVETRQDLKNRPFVQELAKLSLSPGIQPVIVYKGLNGEDVVGTATLVRRVQWLVVVELPTDEVYAPVRWMILVMGGATLGGTALAVGLGIAFSKSITVPLKSLTDAASRISNGQFDSQVNIAASNELGNLAKSFNSMAKQLQTFFAEMNALNEELSKSQRRLTQFIEAMPVGVFVAEANGKPYYTNQVGQQILGKGIVESATAENLQEAYQAYLAGSEQLYPQERNPIVSALNGKSVRVDDMEIRRSDKIIPLESFGTPIYDELGNITYAIATFTDITKRKQAEKVLAQYNQTLQQKVEERTQELEQEIVEHRRTEVALLQSEAQNRAILSAIPDLMFRVSAEGIYLGYVTTADFTDLLPSDFDPIGKHISEFLPPEVHSRHLQHLQQALDTGNSQIYEQQIWIEGKLQHEEVRVVVSGENEVLFMIRDISDRKQLEEDLSQANRFLDSIVANIPLALFVKDVQNDWRYILWNQAAEKLYGVSQAEAIGRNSYDFVDAEQANHFLSEDLKILEQGTLTIIEEEKIEHKVRGSLWQRFIKVPVYNQQRQATHLLCIGEDITVRKQAEIALRQKNEELLITLQQLQTTQEELIQSEKMAALGQLIAGIAHEINTPLGAIRSSAGNIFKFLEQILEQLPVLFQSFSIEQRDDFFALVQRSLQQEVTFSTKQERQFKKALIRQLEAENIDNAATIADILVTMGIYSGIEVFLPLLRTSDSLHILEIAYKLSGLQRSATTINIATDRASKVVFALKTYARYDSSGKMSLAYLTEGIETVLTLYNNQLKQGVEVIKNYGELPLVLCYPDELNQVWTNLIHNALQAMNNRGTLTIDVSQQDQQAQITITDSGKGIPQEIQGRIFEPFFTTKPPGEGSGLGLDIVRKIIIKHSGEITVESEPGRTTFKVLLPIQPNQETQDV</sequence>
<dbReference type="SMART" id="SM00304">
    <property type="entry name" value="HAMP"/>
    <property type="match status" value="1"/>
</dbReference>
<organism evidence="18 19">
    <name type="scientific">Symplocastrum torsivum CPER-KK1</name>
    <dbReference type="NCBI Taxonomy" id="450513"/>
    <lineage>
        <taxon>Bacteria</taxon>
        <taxon>Bacillati</taxon>
        <taxon>Cyanobacteriota</taxon>
        <taxon>Cyanophyceae</taxon>
        <taxon>Oscillatoriophycideae</taxon>
        <taxon>Oscillatoriales</taxon>
        <taxon>Microcoleaceae</taxon>
        <taxon>Symplocastrum</taxon>
    </lineage>
</organism>
<keyword evidence="11 13" id="KW-0472">Membrane</keyword>
<keyword evidence="7 13" id="KW-0812">Transmembrane</keyword>
<evidence type="ECO:0000256" key="6">
    <source>
        <dbReference type="ARBA" id="ARBA00022679"/>
    </source>
</evidence>
<dbReference type="SUPFAM" id="SSF47384">
    <property type="entry name" value="Homodimeric domain of signal transducing histidine kinase"/>
    <property type="match status" value="1"/>
</dbReference>
<evidence type="ECO:0000256" key="1">
    <source>
        <dbReference type="ARBA" id="ARBA00000085"/>
    </source>
</evidence>
<dbReference type="PANTHER" id="PTHR43065">
    <property type="entry name" value="SENSOR HISTIDINE KINASE"/>
    <property type="match status" value="1"/>
</dbReference>
<comment type="catalytic activity">
    <reaction evidence="1">
        <text>ATP + protein L-histidine = ADP + protein N-phospho-L-histidine.</text>
        <dbReference type="EC" id="2.7.13.3"/>
    </reaction>
</comment>
<dbReference type="PRINTS" id="PR00344">
    <property type="entry name" value="BCTRLSENSOR"/>
</dbReference>
<feature type="domain" description="PAS" evidence="15">
    <location>
        <begin position="689"/>
        <end position="761"/>
    </location>
</feature>
<evidence type="ECO:0000256" key="11">
    <source>
        <dbReference type="ARBA" id="ARBA00023136"/>
    </source>
</evidence>
<reference evidence="18" key="2">
    <citation type="journal article" date="2022" name="Microbiol. Resour. Announc.">
        <title>Metagenome Sequencing to Explore Phylogenomics of Terrestrial Cyanobacteria.</title>
        <authorList>
            <person name="Ward R.D."/>
            <person name="Stajich J.E."/>
            <person name="Johansen J.R."/>
            <person name="Huntemann M."/>
            <person name="Clum A."/>
            <person name="Foster B."/>
            <person name="Foster B."/>
            <person name="Roux S."/>
            <person name="Palaniappan K."/>
            <person name="Varghese N."/>
            <person name="Mukherjee S."/>
            <person name="Reddy T.B.K."/>
            <person name="Daum C."/>
            <person name="Copeland A."/>
            <person name="Chen I.A."/>
            <person name="Ivanova N.N."/>
            <person name="Kyrpides N.C."/>
            <person name="Shapiro N."/>
            <person name="Eloe-Fadrosh E.A."/>
            <person name="Pietrasiak N."/>
        </authorList>
    </citation>
    <scope>NUCLEOTIDE SEQUENCE</scope>
    <source>
        <strain evidence="18">CPER-KK1</strain>
    </source>
</reference>
<dbReference type="PROSITE" id="PS50885">
    <property type="entry name" value="HAMP"/>
    <property type="match status" value="1"/>
</dbReference>
<dbReference type="CDD" id="cd00082">
    <property type="entry name" value="HisKA"/>
    <property type="match status" value="1"/>
</dbReference>
<dbReference type="Pfam" id="PF00672">
    <property type="entry name" value="HAMP"/>
    <property type="match status" value="1"/>
</dbReference>
<dbReference type="InterPro" id="IPR036890">
    <property type="entry name" value="HATPase_C_sf"/>
</dbReference>
<dbReference type="CDD" id="cd18773">
    <property type="entry name" value="PDC1_HK_sensor"/>
    <property type="match status" value="1"/>
</dbReference>
<dbReference type="InterPro" id="IPR003660">
    <property type="entry name" value="HAMP_dom"/>
</dbReference>
<evidence type="ECO:0000256" key="5">
    <source>
        <dbReference type="ARBA" id="ARBA00022553"/>
    </source>
</evidence>
<feature type="domain" description="PAC" evidence="16">
    <location>
        <begin position="483"/>
        <end position="535"/>
    </location>
</feature>
<feature type="domain" description="HAMP" evidence="17">
    <location>
        <begin position="340"/>
        <end position="392"/>
    </location>
</feature>
<dbReference type="SMART" id="SM00387">
    <property type="entry name" value="HATPase_c"/>
    <property type="match status" value="1"/>
</dbReference>
<dbReference type="SUPFAM" id="SSF158472">
    <property type="entry name" value="HAMP domain-like"/>
    <property type="match status" value="1"/>
</dbReference>
<evidence type="ECO:0000313" key="18">
    <source>
        <dbReference type="EMBL" id="MBW4542843.1"/>
    </source>
</evidence>
<keyword evidence="12" id="KW-0175">Coiled coil</keyword>
<dbReference type="Proteomes" id="UP000753908">
    <property type="component" value="Unassembled WGS sequence"/>
</dbReference>
<dbReference type="CDD" id="cd00130">
    <property type="entry name" value="PAS"/>
    <property type="match status" value="1"/>
</dbReference>
<dbReference type="Gene3D" id="3.30.450.20">
    <property type="entry name" value="PAS domain"/>
    <property type="match status" value="4"/>
</dbReference>
<keyword evidence="9 13" id="KW-1133">Transmembrane helix</keyword>
<evidence type="ECO:0000256" key="7">
    <source>
        <dbReference type="ARBA" id="ARBA00022692"/>
    </source>
</evidence>
<comment type="subcellular location">
    <subcellularLocation>
        <location evidence="2">Cell membrane</location>
        <topology evidence="2">Multi-pass membrane protein</topology>
    </subcellularLocation>
</comment>
<dbReference type="PROSITE" id="PS50109">
    <property type="entry name" value="HIS_KIN"/>
    <property type="match status" value="1"/>
</dbReference>
<dbReference type="Pfam" id="PF02743">
    <property type="entry name" value="dCache_1"/>
    <property type="match status" value="1"/>
</dbReference>
<reference evidence="18" key="1">
    <citation type="submission" date="2021-05" db="EMBL/GenBank/DDBJ databases">
        <authorList>
            <person name="Pietrasiak N."/>
            <person name="Ward R."/>
            <person name="Stajich J.E."/>
            <person name="Kurbessoian T."/>
        </authorList>
    </citation>
    <scope>NUCLEOTIDE SEQUENCE</scope>
    <source>
        <strain evidence="18">CPER-KK1</strain>
    </source>
</reference>
<dbReference type="SMART" id="SM00086">
    <property type="entry name" value="PAC"/>
    <property type="match status" value="2"/>
</dbReference>
<dbReference type="InterPro" id="IPR035965">
    <property type="entry name" value="PAS-like_dom_sf"/>
</dbReference>
<keyword evidence="10" id="KW-0902">Two-component regulatory system</keyword>
<dbReference type="Pfam" id="PF08448">
    <property type="entry name" value="PAS_4"/>
    <property type="match status" value="3"/>
</dbReference>
<evidence type="ECO:0000259" key="17">
    <source>
        <dbReference type="PROSITE" id="PS50885"/>
    </source>
</evidence>
<dbReference type="InterPro" id="IPR003594">
    <property type="entry name" value="HATPase_dom"/>
</dbReference>
<evidence type="ECO:0000256" key="3">
    <source>
        <dbReference type="ARBA" id="ARBA00012438"/>
    </source>
</evidence>
<dbReference type="InterPro" id="IPR005467">
    <property type="entry name" value="His_kinase_dom"/>
</dbReference>
<evidence type="ECO:0000259" key="14">
    <source>
        <dbReference type="PROSITE" id="PS50109"/>
    </source>
</evidence>
<proteinExistence type="predicted"/>
<evidence type="ECO:0000256" key="13">
    <source>
        <dbReference type="SAM" id="Phobius"/>
    </source>
</evidence>
<keyword evidence="4" id="KW-1003">Cell membrane</keyword>
<evidence type="ECO:0000256" key="4">
    <source>
        <dbReference type="ARBA" id="ARBA00022475"/>
    </source>
</evidence>
<dbReference type="SUPFAM" id="SSF55874">
    <property type="entry name" value="ATPase domain of HSP90 chaperone/DNA topoisomerase II/histidine kinase"/>
    <property type="match status" value="1"/>
</dbReference>
<evidence type="ECO:0000256" key="2">
    <source>
        <dbReference type="ARBA" id="ARBA00004651"/>
    </source>
</evidence>
<feature type="transmembrane region" description="Helical" evidence="13">
    <location>
        <begin position="29"/>
        <end position="51"/>
    </location>
</feature>
<feature type="domain" description="PAC" evidence="16">
    <location>
        <begin position="765"/>
        <end position="817"/>
    </location>
</feature>
<dbReference type="PROSITE" id="PS50113">
    <property type="entry name" value="PAC"/>
    <property type="match status" value="2"/>
</dbReference>
<dbReference type="InterPro" id="IPR013656">
    <property type="entry name" value="PAS_4"/>
</dbReference>
<dbReference type="NCBIfam" id="TIGR00229">
    <property type="entry name" value="sensory_box"/>
    <property type="match status" value="3"/>
</dbReference>
<dbReference type="InterPro" id="IPR000014">
    <property type="entry name" value="PAS"/>
</dbReference>
<name>A0A951PHV7_9CYAN</name>